<dbReference type="Proteomes" id="UP000059113">
    <property type="component" value="Chromosome"/>
</dbReference>
<dbReference type="KEGG" id="ery:CP97_14820"/>
<reference evidence="2" key="2">
    <citation type="submission" date="2015-04" db="EMBL/GenBank/DDBJ databases">
        <title>The complete genome sequence of Erythrobacter sp. s21-N3.</title>
        <authorList>
            <person name="Zhuang L."/>
            <person name="Liu Y."/>
            <person name="Shao Z."/>
        </authorList>
    </citation>
    <scope>NUCLEOTIDE SEQUENCE [LARGE SCALE GENOMIC DNA]</scope>
    <source>
        <strain evidence="2">s21-N3</strain>
    </source>
</reference>
<proteinExistence type="predicted"/>
<sequence length="40" mass="4523">MIDERVVCDPPNSYARYLLKPRSIHIRVANLAGDNRQLAG</sequence>
<reference evidence="1 2" key="1">
    <citation type="journal article" date="2015" name="Int. J. Syst. Evol. Microbiol.">
        <title>Erythrobacter atlanticus sp. nov., a bacterium from ocean sediment able to degrade polycyclic aromatic hydrocarbons.</title>
        <authorList>
            <person name="Zhuang L."/>
            <person name="Liu Y."/>
            <person name="Wang L."/>
            <person name="Wang W."/>
            <person name="Shao Z."/>
        </authorList>
    </citation>
    <scope>NUCLEOTIDE SEQUENCE [LARGE SCALE GENOMIC DNA]</scope>
    <source>
        <strain evidence="2">s21-N3</strain>
    </source>
</reference>
<protein>
    <submittedName>
        <fullName evidence="1">Uncharacterized protein</fullName>
    </submittedName>
</protein>
<accession>A0A168M314</accession>
<gene>
    <name evidence="1" type="ORF">CP97_14820</name>
</gene>
<evidence type="ECO:0000313" key="1">
    <source>
        <dbReference type="EMBL" id="ANC50506.1"/>
    </source>
</evidence>
<keyword evidence="2" id="KW-1185">Reference proteome</keyword>
<dbReference type="AlphaFoldDB" id="A0A168M314"/>
<dbReference type="EMBL" id="CP011310">
    <property type="protein sequence ID" value="ANC50506.1"/>
    <property type="molecule type" value="Genomic_DNA"/>
</dbReference>
<organism evidence="1 2">
    <name type="scientific">Aurantiacibacter atlanticus</name>
    <dbReference type="NCBI Taxonomy" id="1648404"/>
    <lineage>
        <taxon>Bacteria</taxon>
        <taxon>Pseudomonadati</taxon>
        <taxon>Pseudomonadota</taxon>
        <taxon>Alphaproteobacteria</taxon>
        <taxon>Sphingomonadales</taxon>
        <taxon>Erythrobacteraceae</taxon>
        <taxon>Aurantiacibacter</taxon>
    </lineage>
</organism>
<evidence type="ECO:0000313" key="2">
    <source>
        <dbReference type="Proteomes" id="UP000059113"/>
    </source>
</evidence>
<name>A0A168M314_9SPHN</name>